<feature type="domain" description="Helicase C-terminal" evidence="5">
    <location>
        <begin position="1148"/>
        <end position="1354"/>
    </location>
</feature>
<dbReference type="GO" id="GO:0043138">
    <property type="term" value="F:3'-5' DNA helicase activity"/>
    <property type="evidence" value="ECO:0007669"/>
    <property type="project" value="TreeGrafter"/>
</dbReference>
<dbReference type="GO" id="GO:0003676">
    <property type="term" value="F:nucleic acid binding"/>
    <property type="evidence" value="ECO:0007669"/>
    <property type="project" value="InterPro"/>
</dbReference>
<evidence type="ECO:0000256" key="1">
    <source>
        <dbReference type="ARBA" id="ARBA00022741"/>
    </source>
</evidence>
<protein>
    <submittedName>
        <fullName evidence="6">DEAD/DEAH box helicase domain protein</fullName>
    </submittedName>
</protein>
<dbReference type="RefSeq" id="WP_004076183.1">
    <property type="nucleotide sequence ID" value="NZ_CM001436.1"/>
</dbReference>
<sequence>MIDPLGSYEYLRDNYILYLKTRFSTRYEDVEAEREFLFKEPGIISKEPWIEPMQKFRSSGKNIQDLSDNDLPGMDNEIREDFIEFCQNGLIGDFPLYQHQLEMLTDSLSGKNCIITAPTGSGKTEAFLLPVVASLIKESKKWKVPSRPDLKINDWWSDENYIANWTKNIRNTKNTLRVPQRSHEKREPGLRALILYPMNALVEDQLTRLRKTFDSDNSRNWLKNNRNNNRFYFSRYNSSTPIAGPEYSPPPKNQRGDFRKNSRYPNRKKILNLAEKLKKIDDISEKSLEYDSVTGKNEARYFFQRLDGSEMRCRWDMQDHSPDILITNFSMLNVMLVREDDGKIFEQTKKWLNEDKERIFHLIIDELHLYRGSSGAEVAYLLRLLLYRIGLYPGHPQLRILGSSASLNPDDKDSNEFIKNFFGINSNFSIIPGYYDCSSGKEIKDFLNPEPFIEITASLPKPSKEKLQKFSKNIYPEGRYNEPEEAVIEAIESDKIALKSRIDNICQYDDKVNAFSLYEFGELIFGKNLSRDQYFDAVRGLFYIRSLCDNIRISNPKVREKFGEKSPLPTFRLHWIFRNVDGLWASASPVKNNSDRTVGKLYSQPRIICDTGENNRVLELFLCNHCGTLFYGGNRLTLERGKTELLPVDADIEGIPDKNISTLSTRKTYNEFAIFWPCGNEKINTDVLEGWSQHSPYENTKCQASWIKASLDSKTGRVEKGHKKSESDPKNWIKGYIFELDTKDKGNYGSMPSVCPHCGQDYSHPSKKIKSPINNFRTGFAKISQILTKEMFLQLPENTQKMVVFSDSREEAANISSGISKSHYADVFRDMLVHELNISVSQENKIIQDFNTIIDDNSGDIGNLNPNSIIEDILTGNISLNDDFGQYVKTKPGEAKKILESLITIRYGIPDGLPLTIRESIKSNYNSAELYLQDIEEKSKSRVVNVKNLVEPPKSSFSHCGILIKDLLSIGVNPAGLGIQHQYLNWGTEDSPKWEHWAKLFDIDNLRWNSDISQDAEKAKTVIRNQVRKNICRVLFSPQYLNFETAGLGYPKLIIDDNKLSDYASRLNIDKKTVSEVCDSTIRILGSHFRHEASDYMQHEWPNYLSAKAGFKDYLRAVFKEYNIEENMGGNIIWEILNDAGHKNGLIDTYSLGIFVSQENDPVWVCDVCKTPHLHYSAGICTECQNKLPSEPQNRCSELWYRNYLAKPAIEGRKPIRIHSEELTGQTDTPEIRQRLFKGFFLDQLDEERELVKNIDEIDVLSVTTTMEVGVDIGNLQSVMLANMPPTRFNYQQRVGRAGRRGQAFSVALTLCRGGRSHDEYYYENPGKIIVEPPPVPFLTMGPDQIQIAERLIAKECLRRAFIQADVHWWNCPSGGDVHGEFGYSSGDLNSNINSIYWEDVSYAIKEWTSRKNIGNISEKQSIIKAILGTLDSDLEEKILTYIEELPENIEDCIINPELTGKGLAERIADGGILPMYGLPTRVRALYHGLYGSKPRTIERDLELAITEFAPGSQRTKDHAVHTCIGFTQPLVKQYKGWMLAYPNENPLPYRKQMLRCSNCGYVRVSDSIKKTKNCPLCNESYNDKLKYYNIASPAAFRTDFSKGNNSKRNETYFGSSPAIADIGDSDNFSLNEYNSGISFIPAGRIWKINDNNGKLFGGGVVETKGFKRSKENDKFYSQHLRFKNQWIFEKYLDYVSDSDAKIKMEKIALASGKTTDIIKVKPIKVPRGLTLDPFSSNGGVKGAAYSASFILKSEVAKLQDINPDEIEICNYQRKWTDSGFVAELLFNDKLQNGSGFVHWIYNNWEELLKRVVITEDEDSFVSHLISEKHRKSCKSVCYDCLLSYDNMRYHGILDWRTGLSYLKSIYDPNYKCGLDGNFDYPELIDWQGIAKDISENFSASFNFDSVTSDIIPKIYHKNGISLIVHPLWNTEEPSGILKDEIDSLNSKNISFIDTFNLIRRPSWCRKELM</sequence>
<dbReference type="EMBL" id="CM001436">
    <property type="protein sequence ID" value="EHQ34544.1"/>
    <property type="molecule type" value="Genomic_DNA"/>
</dbReference>
<dbReference type="OrthoDB" id="36796at2157"/>
<dbReference type="SMART" id="SM00487">
    <property type="entry name" value="DEXDc"/>
    <property type="match status" value="1"/>
</dbReference>
<keyword evidence="7" id="KW-1185">Reference proteome</keyword>
<keyword evidence="1" id="KW-0547">Nucleotide-binding</keyword>
<dbReference type="PROSITE" id="PS51194">
    <property type="entry name" value="HELICASE_CTER"/>
    <property type="match status" value="1"/>
</dbReference>
<accession>H1Z1L8</accession>
<dbReference type="PANTHER" id="PTHR47957">
    <property type="entry name" value="ATP-DEPENDENT HELICASE HRQ1"/>
    <property type="match status" value="1"/>
</dbReference>
<keyword evidence="6" id="KW-0347">Helicase</keyword>
<evidence type="ECO:0000259" key="4">
    <source>
        <dbReference type="PROSITE" id="PS51192"/>
    </source>
</evidence>
<dbReference type="InterPro" id="IPR011545">
    <property type="entry name" value="DEAD/DEAH_box_helicase_dom"/>
</dbReference>
<dbReference type="InterPro" id="IPR014001">
    <property type="entry name" value="Helicase_ATP-bd"/>
</dbReference>
<dbReference type="PATRIC" id="fig|937775.9.peg.480"/>
<dbReference type="Gene3D" id="3.40.50.300">
    <property type="entry name" value="P-loop containing nucleotide triphosphate hydrolases"/>
    <property type="match status" value="2"/>
</dbReference>
<keyword evidence="2" id="KW-0067">ATP-binding</keyword>
<dbReference type="STRING" id="937775.Metlim_0405"/>
<evidence type="ECO:0000256" key="3">
    <source>
        <dbReference type="SAM" id="MobiDB-lite"/>
    </source>
</evidence>
<dbReference type="GO" id="GO:0006289">
    <property type="term" value="P:nucleotide-excision repair"/>
    <property type="evidence" value="ECO:0007669"/>
    <property type="project" value="TreeGrafter"/>
</dbReference>
<dbReference type="SMART" id="SM00490">
    <property type="entry name" value="HELICc"/>
    <property type="match status" value="1"/>
</dbReference>
<dbReference type="SUPFAM" id="SSF52540">
    <property type="entry name" value="P-loop containing nucleoside triphosphate hydrolases"/>
    <property type="match status" value="2"/>
</dbReference>
<dbReference type="InParanoid" id="H1Z1L8"/>
<feature type="domain" description="Helicase ATP-binding" evidence="4">
    <location>
        <begin position="104"/>
        <end position="425"/>
    </location>
</feature>
<reference evidence="6 7" key="1">
    <citation type="submission" date="2011-10" db="EMBL/GenBank/DDBJ databases">
        <title>The Improved High-Quality Draft genome of Methanoplanus limicola DSM 2279.</title>
        <authorList>
            <consortium name="US DOE Joint Genome Institute (JGI-PGF)"/>
            <person name="Lucas S."/>
            <person name="Copeland A."/>
            <person name="Lapidus A."/>
            <person name="Glavina del Rio T."/>
            <person name="Dalin E."/>
            <person name="Tice H."/>
            <person name="Bruce D."/>
            <person name="Goodwin L."/>
            <person name="Pitluck S."/>
            <person name="Peters L."/>
            <person name="Mikhailova N."/>
            <person name="Lu M."/>
            <person name="Kyrpides N."/>
            <person name="Mavromatis K."/>
            <person name="Ivanova N."/>
            <person name="Markowitz V."/>
            <person name="Cheng J.-F."/>
            <person name="Hugenholtz P."/>
            <person name="Woyke T."/>
            <person name="Wu D."/>
            <person name="Wirth R."/>
            <person name="Brambilla E.-M."/>
            <person name="Klenk H.-P."/>
            <person name="Eisen J.A."/>
        </authorList>
    </citation>
    <scope>NUCLEOTIDE SEQUENCE [LARGE SCALE GENOMIC DNA]</scope>
    <source>
        <strain evidence="6 7">DSM 2279</strain>
    </source>
</reference>
<dbReference type="HOGENOM" id="CLU_001338_2_1_2"/>
<dbReference type="GO" id="GO:0036297">
    <property type="term" value="P:interstrand cross-link repair"/>
    <property type="evidence" value="ECO:0007669"/>
    <property type="project" value="TreeGrafter"/>
</dbReference>
<evidence type="ECO:0000313" key="6">
    <source>
        <dbReference type="EMBL" id="EHQ34544.1"/>
    </source>
</evidence>
<evidence type="ECO:0000313" key="7">
    <source>
        <dbReference type="Proteomes" id="UP000005741"/>
    </source>
</evidence>
<proteinExistence type="predicted"/>
<dbReference type="InterPro" id="IPR001650">
    <property type="entry name" value="Helicase_C-like"/>
</dbReference>
<dbReference type="InterPro" id="IPR027417">
    <property type="entry name" value="P-loop_NTPase"/>
</dbReference>
<dbReference type="Proteomes" id="UP000005741">
    <property type="component" value="Chromosome"/>
</dbReference>
<evidence type="ECO:0000259" key="5">
    <source>
        <dbReference type="PROSITE" id="PS51194"/>
    </source>
</evidence>
<dbReference type="PROSITE" id="PS51192">
    <property type="entry name" value="HELICASE_ATP_BIND_1"/>
    <property type="match status" value="1"/>
</dbReference>
<dbReference type="Pfam" id="PF00270">
    <property type="entry name" value="DEAD"/>
    <property type="match status" value="1"/>
</dbReference>
<feature type="region of interest" description="Disordered" evidence="3">
    <location>
        <begin position="242"/>
        <end position="262"/>
    </location>
</feature>
<dbReference type="GO" id="GO:0005524">
    <property type="term" value="F:ATP binding"/>
    <property type="evidence" value="ECO:0007669"/>
    <property type="project" value="UniProtKB-KW"/>
</dbReference>
<evidence type="ECO:0000256" key="2">
    <source>
        <dbReference type="ARBA" id="ARBA00022840"/>
    </source>
</evidence>
<dbReference type="Pfam" id="PF00271">
    <property type="entry name" value="Helicase_C"/>
    <property type="match status" value="1"/>
</dbReference>
<dbReference type="PANTHER" id="PTHR47957:SF3">
    <property type="entry name" value="ATP-DEPENDENT HELICASE HRQ1"/>
    <property type="match status" value="1"/>
</dbReference>
<organism evidence="6 7">
    <name type="scientific">Methanoplanus limicola DSM 2279</name>
    <dbReference type="NCBI Taxonomy" id="937775"/>
    <lineage>
        <taxon>Archaea</taxon>
        <taxon>Methanobacteriati</taxon>
        <taxon>Methanobacteriota</taxon>
        <taxon>Stenosarchaea group</taxon>
        <taxon>Methanomicrobia</taxon>
        <taxon>Methanomicrobiales</taxon>
        <taxon>Methanomicrobiaceae</taxon>
        <taxon>Methanoplanus</taxon>
    </lineage>
</organism>
<name>H1Z1L8_9EURY</name>
<gene>
    <name evidence="6" type="ORF">Metlim_0405</name>
</gene>
<keyword evidence="6" id="KW-0378">Hydrolase</keyword>